<keyword evidence="11" id="KW-1185">Reference proteome</keyword>
<dbReference type="KEGG" id="pbi:103063756"/>
<evidence type="ECO:0000256" key="8">
    <source>
        <dbReference type="ARBA" id="ARBA00023198"/>
    </source>
</evidence>
<dbReference type="PROSITE" id="PS50837">
    <property type="entry name" value="NACHT"/>
    <property type="match status" value="1"/>
</dbReference>
<evidence type="ECO:0000256" key="7">
    <source>
        <dbReference type="ARBA" id="ARBA00022843"/>
    </source>
</evidence>
<dbReference type="PANTHER" id="PTHR45690:SF19">
    <property type="entry name" value="NACHT, LRR AND PYD DOMAINS-CONTAINING PROTEIN 3"/>
    <property type="match status" value="1"/>
</dbReference>
<name>A0A9F2R675_PYTBI</name>
<dbReference type="Gene3D" id="3.40.50.300">
    <property type="entry name" value="P-loop containing nucleotide triphosphate hydrolases"/>
    <property type="match status" value="1"/>
</dbReference>
<dbReference type="GeneID" id="103063756"/>
<comment type="similarity">
    <text evidence="2">Belongs to the NLRP family.</text>
</comment>
<feature type="domain" description="NACHT" evidence="10">
    <location>
        <begin position="246"/>
        <end position="380"/>
    </location>
</feature>
<dbReference type="GO" id="GO:0005524">
    <property type="term" value="F:ATP binding"/>
    <property type="evidence" value="ECO:0007669"/>
    <property type="project" value="UniProtKB-KW"/>
</dbReference>
<evidence type="ECO:0000256" key="3">
    <source>
        <dbReference type="ARBA" id="ARBA00022490"/>
    </source>
</evidence>
<dbReference type="OrthoDB" id="120976at2759"/>
<dbReference type="InterPro" id="IPR007111">
    <property type="entry name" value="NACHT_NTPase"/>
</dbReference>
<evidence type="ECO:0000259" key="10">
    <source>
        <dbReference type="PROSITE" id="PS50837"/>
    </source>
</evidence>
<keyword evidence="5" id="KW-0547">Nucleotide-binding</keyword>
<protein>
    <submittedName>
        <fullName evidence="12 13">NACHT, LRR and PYD domains-containing protein 3-like</fullName>
    </submittedName>
</protein>
<gene>
    <name evidence="12 13" type="primary">LOC103063756</name>
</gene>
<dbReference type="InterPro" id="IPR027417">
    <property type="entry name" value="P-loop_NTPase"/>
</dbReference>
<dbReference type="InterPro" id="IPR001611">
    <property type="entry name" value="Leu-rich_rpt"/>
</dbReference>
<evidence type="ECO:0000256" key="1">
    <source>
        <dbReference type="ARBA" id="ARBA00004110"/>
    </source>
</evidence>
<organism evidence="11 12">
    <name type="scientific">Python bivittatus</name>
    <name type="common">Burmese python</name>
    <name type="synonym">Python molurus bivittatus</name>
    <dbReference type="NCBI Taxonomy" id="176946"/>
    <lineage>
        <taxon>Eukaryota</taxon>
        <taxon>Metazoa</taxon>
        <taxon>Chordata</taxon>
        <taxon>Craniata</taxon>
        <taxon>Vertebrata</taxon>
        <taxon>Euteleostomi</taxon>
        <taxon>Lepidosauria</taxon>
        <taxon>Squamata</taxon>
        <taxon>Bifurcata</taxon>
        <taxon>Unidentata</taxon>
        <taxon>Episquamata</taxon>
        <taxon>Toxicofera</taxon>
        <taxon>Serpentes</taxon>
        <taxon>Henophidia</taxon>
        <taxon>Pythonidae</taxon>
        <taxon>Python</taxon>
    </lineage>
</organism>
<evidence type="ECO:0000313" key="12">
    <source>
        <dbReference type="RefSeq" id="XP_007437819.1"/>
    </source>
</evidence>
<dbReference type="Proteomes" id="UP000695026">
    <property type="component" value="Unplaced"/>
</dbReference>
<evidence type="ECO:0000256" key="2">
    <source>
        <dbReference type="ARBA" id="ARBA00008665"/>
    </source>
</evidence>
<evidence type="ECO:0000256" key="9">
    <source>
        <dbReference type="ARBA" id="ARBA00023233"/>
    </source>
</evidence>
<accession>A0A9F2R675</accession>
<evidence type="ECO:0000256" key="4">
    <source>
        <dbReference type="ARBA" id="ARBA00022737"/>
    </source>
</evidence>
<dbReference type="SUPFAM" id="SSF52540">
    <property type="entry name" value="P-loop containing nucleoside triphosphate hydrolases"/>
    <property type="match status" value="1"/>
</dbReference>
<sequence length="897" mass="102043">MISSSRTTNLDGAVQAFGEQLDAFASGQLMTLTQYFSQDLIYVIENDITLVLQELITGRVITSQEAQMYAQLEKSTDSTKGAKKMVEDLFRKTKEVAVGFWKCLYSLRSKWSHPNLNRMVEELSCHGQELLEEVLLNRDGHLLDQELKGSQEKLKESLHAQTETLSRSTRGAQFEGRRFPIQNYYVELKVVSDAHFRRKKMCEHEALAAVGEVNEYRLRHKVQADLERITPDRLFRWCSRSHRTPHSVMVSGVAGVGKTTFVQKFVYDWATGKHYQKFTFVFFFKFRDLNSLKQTSLEALLQTEYPQLHSHLGAILQDPEKLLFIFDGLDESKSVLDLCNDQSPEFCVLPGDVKPVNVIVASLLKETLLKGCSILLTSRPTKLAHLEMAVFHRVASIVGFLAQDREQYFHNFFGDVKIAQKALTHVRDSQVLYTLCYNPSYCWITCTALQAYFTSNSGQRHPLPQTVTQLFVSYMKHMMDHHSGDFTGGPSVEELLVQLGFLADHCLRTGMLVFDEHDLEAFQVAPRTWPSLFTAFVVEDVQAGISSLQVTYSFLHLTIQEFFAALFHYLDFKDSHFSNTIGLAQSNRTGDYDIFFRFLSGLSHQNTRAPLEEILGKFSAVASERVIGWLKKKNWKALLRDTTQSGKRKAMNFFNILFEAQNGQLVQQLMGDSARVDFSDLYLMSVDCTILAYVLSHCQTVELLNLNSCYIQNEGLEKLSPHLHVIQDLSLQDNYLKDSAVKHLVSALKHPQCQLKSLSLAWNRLTRNCCEVLCSALSENKSVLNLDLSKTKLRDDGLSVLLKVFQNPDCKIQKLMIQENGLSEASCKLLRSALAGNTSLVSLNLSSNPLTDRCVPELRQLIQERHSLQEIRLNLTDISPQMEEQLKNMASQRDLRS</sequence>
<dbReference type="Gene3D" id="3.80.10.10">
    <property type="entry name" value="Ribonuclease Inhibitor"/>
    <property type="match status" value="1"/>
</dbReference>
<evidence type="ECO:0000256" key="5">
    <source>
        <dbReference type="ARBA" id="ARBA00022741"/>
    </source>
</evidence>
<keyword evidence="8" id="KW-0395">Inflammatory response</keyword>
<dbReference type="InterPro" id="IPR050637">
    <property type="entry name" value="NLRP_innate_immun_reg"/>
</dbReference>
<dbReference type="Pfam" id="PF05729">
    <property type="entry name" value="NACHT"/>
    <property type="match status" value="1"/>
</dbReference>
<dbReference type="SUPFAM" id="SSF52047">
    <property type="entry name" value="RNI-like"/>
    <property type="match status" value="1"/>
</dbReference>
<comment type="subcellular location">
    <subcellularLocation>
        <location evidence="1">Inflammasome</location>
    </subcellularLocation>
</comment>
<dbReference type="AlphaFoldDB" id="A0A9F2R675"/>
<dbReference type="SMART" id="SM00368">
    <property type="entry name" value="LRR_RI"/>
    <property type="match status" value="5"/>
</dbReference>
<keyword evidence="9" id="KW-1271">Inflammasome</keyword>
<dbReference type="RefSeq" id="XP_025028657.1">
    <property type="nucleotide sequence ID" value="XM_025172889.1"/>
</dbReference>
<dbReference type="InterPro" id="IPR032675">
    <property type="entry name" value="LRR_dom_sf"/>
</dbReference>
<proteinExistence type="inferred from homology"/>
<dbReference type="InterPro" id="IPR041267">
    <property type="entry name" value="NLRP_HD2"/>
</dbReference>
<dbReference type="Pfam" id="PF17776">
    <property type="entry name" value="NLRC4_HD2"/>
    <property type="match status" value="1"/>
</dbReference>
<evidence type="ECO:0000313" key="13">
    <source>
        <dbReference type="RefSeq" id="XP_025028657.1"/>
    </source>
</evidence>
<dbReference type="RefSeq" id="XP_007437819.1">
    <property type="nucleotide sequence ID" value="XM_007437757.3"/>
</dbReference>
<keyword evidence="6" id="KW-0067">ATP-binding</keyword>
<keyword evidence="4" id="KW-0677">Repeat</keyword>
<dbReference type="PANTHER" id="PTHR45690">
    <property type="entry name" value="NACHT, LRR AND PYD DOMAINS-CONTAINING PROTEIN 12"/>
    <property type="match status" value="1"/>
</dbReference>
<keyword evidence="7" id="KW-0832">Ubl conjugation</keyword>
<keyword evidence="3" id="KW-0963">Cytoplasm</keyword>
<evidence type="ECO:0000313" key="11">
    <source>
        <dbReference type="Proteomes" id="UP000695026"/>
    </source>
</evidence>
<dbReference type="GO" id="GO:0005829">
    <property type="term" value="C:cytosol"/>
    <property type="evidence" value="ECO:0007669"/>
    <property type="project" value="UniProtKB-SubCell"/>
</dbReference>
<dbReference type="Pfam" id="PF13516">
    <property type="entry name" value="LRR_6"/>
    <property type="match status" value="2"/>
</dbReference>
<evidence type="ECO:0000256" key="6">
    <source>
        <dbReference type="ARBA" id="ARBA00022840"/>
    </source>
</evidence>
<reference evidence="12 13" key="1">
    <citation type="submission" date="2025-04" db="UniProtKB">
        <authorList>
            <consortium name="RefSeq"/>
        </authorList>
    </citation>
    <scope>IDENTIFICATION</scope>
    <source>
        <tissue evidence="12 13">Liver</tissue>
    </source>
</reference>
<dbReference type="OMA" id="HEHYLQK"/>